<proteinExistence type="predicted"/>
<comment type="caution">
    <text evidence="1">The sequence shown here is derived from an EMBL/GenBank/DDBJ whole genome shotgun (WGS) entry which is preliminary data.</text>
</comment>
<name>A0ABR1TEC0_9PEZI</name>
<keyword evidence="2" id="KW-1185">Reference proteome</keyword>
<dbReference type="EMBL" id="JAQQWK010000003">
    <property type="protein sequence ID" value="KAK8044346.1"/>
    <property type="molecule type" value="Genomic_DNA"/>
</dbReference>
<dbReference type="Proteomes" id="UP001444661">
    <property type="component" value="Unassembled WGS sequence"/>
</dbReference>
<sequence>MWLAPTDLPRLQLCEVCSSLFTGKIDQSTGEDVQRSIWHKKIEHTFTRTRGEIERAAISGCAFCEQVFQDTHYAETLENGRIPQPDAHEKQLRCHLENKRRPTWFLLLDEELQIRIRYNRYLEIIYEEQLSTARSLYGGKFWSLTFCYIDSITQEVAGGELVIRGHLQPVRVIRGAIFQSPLLDEYGHEYEFSEFHDDEIPVPPVDACAARGQHIEAWCLLLMDSPGGSARYGTRSPRSNWCKTMVLVKTDNGKGHLYKRIGTASADAKQPPTGGRLAAKQRLQLYRLTGFAIDLSFRLLGFLTT</sequence>
<accession>A0ABR1TEC0</accession>
<protein>
    <submittedName>
        <fullName evidence="1">Uncharacterized protein</fullName>
    </submittedName>
</protein>
<evidence type="ECO:0000313" key="1">
    <source>
        <dbReference type="EMBL" id="KAK8044346.1"/>
    </source>
</evidence>
<evidence type="ECO:0000313" key="2">
    <source>
        <dbReference type="Proteomes" id="UP001444661"/>
    </source>
</evidence>
<reference evidence="1 2" key="1">
    <citation type="submission" date="2023-01" db="EMBL/GenBank/DDBJ databases">
        <title>Analysis of 21 Apiospora genomes using comparative genomics revels a genus with tremendous synthesis potential of carbohydrate active enzymes and secondary metabolites.</title>
        <authorList>
            <person name="Sorensen T."/>
        </authorList>
    </citation>
    <scope>NUCLEOTIDE SEQUENCE [LARGE SCALE GENOMIC DNA]</scope>
    <source>
        <strain evidence="1 2">CBS 33761</strain>
    </source>
</reference>
<gene>
    <name evidence="1" type="ORF">PG993_004370</name>
</gene>
<organism evidence="1 2">
    <name type="scientific">Apiospora rasikravindrae</name>
    <dbReference type="NCBI Taxonomy" id="990691"/>
    <lineage>
        <taxon>Eukaryota</taxon>
        <taxon>Fungi</taxon>
        <taxon>Dikarya</taxon>
        <taxon>Ascomycota</taxon>
        <taxon>Pezizomycotina</taxon>
        <taxon>Sordariomycetes</taxon>
        <taxon>Xylariomycetidae</taxon>
        <taxon>Amphisphaeriales</taxon>
        <taxon>Apiosporaceae</taxon>
        <taxon>Apiospora</taxon>
    </lineage>
</organism>